<dbReference type="AlphaFoldDB" id="A0A4R6TZ87"/>
<dbReference type="RefSeq" id="WP_133581122.1">
    <property type="nucleotide sequence ID" value="NZ_SNYJ01000012.1"/>
</dbReference>
<dbReference type="Pfam" id="PF13477">
    <property type="entry name" value="Glyco_trans_4_2"/>
    <property type="match status" value="1"/>
</dbReference>
<dbReference type="Gene3D" id="3.40.50.2000">
    <property type="entry name" value="Glycogen Phosphorylase B"/>
    <property type="match status" value="2"/>
</dbReference>
<dbReference type="SUPFAM" id="SSF53756">
    <property type="entry name" value="UDP-Glycosyltransferase/glycogen phosphorylase"/>
    <property type="match status" value="1"/>
</dbReference>
<dbReference type="OrthoDB" id="9806653at2"/>
<evidence type="ECO:0000313" key="4">
    <source>
        <dbReference type="Proteomes" id="UP000295632"/>
    </source>
</evidence>
<name>A0A4R6TZ87_9BACI</name>
<dbReference type="PANTHER" id="PTHR12526:SF630">
    <property type="entry name" value="GLYCOSYLTRANSFERASE"/>
    <property type="match status" value="1"/>
</dbReference>
<feature type="domain" description="Glycosyl transferase family 1" evidence="1">
    <location>
        <begin position="190"/>
        <end position="348"/>
    </location>
</feature>
<evidence type="ECO:0000313" key="3">
    <source>
        <dbReference type="EMBL" id="TDQ37653.1"/>
    </source>
</evidence>
<organism evidence="3 4">
    <name type="scientific">Aureibacillus halotolerans</name>
    <dbReference type="NCBI Taxonomy" id="1508390"/>
    <lineage>
        <taxon>Bacteria</taxon>
        <taxon>Bacillati</taxon>
        <taxon>Bacillota</taxon>
        <taxon>Bacilli</taxon>
        <taxon>Bacillales</taxon>
        <taxon>Bacillaceae</taxon>
        <taxon>Aureibacillus</taxon>
    </lineage>
</organism>
<dbReference type="Proteomes" id="UP000295632">
    <property type="component" value="Unassembled WGS sequence"/>
</dbReference>
<dbReference type="CDD" id="cd03808">
    <property type="entry name" value="GT4_CapM-like"/>
    <property type="match status" value="1"/>
</dbReference>
<dbReference type="GO" id="GO:0016757">
    <property type="term" value="F:glycosyltransferase activity"/>
    <property type="evidence" value="ECO:0007669"/>
    <property type="project" value="InterPro"/>
</dbReference>
<dbReference type="PANTHER" id="PTHR12526">
    <property type="entry name" value="GLYCOSYLTRANSFERASE"/>
    <property type="match status" value="1"/>
</dbReference>
<sequence length="386" mass="43928">MKICHICTSAASHKILLDKLELLKHETDMDIHLISSKEGLKPSLIKESPLIFKYIDMNRKINIIQDLSSIIKLYKLLKTENYQIVHTHTAKAGLIGRVAAFFARTPLIIHTSHGLPFYKGQKKFVYQVYRILESIGAMFSDAILSQNKHDIVHLNKLIVRKPVFYEGNGINLEALSQLTVETDLTKRLQEAKPKRQIIFMGARFEGIKNHSFLIDCIHYVKANYHKEFLLVLAGEGPLKERIQEKVAALHLTDQVLFTGNINNIPRVLQLSDVVVLTSFKEGIPRILMEAMAYSKPIVATDVIGTNELVIDNYNGYLTPTDNVKFFGERLIKLLTDESIRTQFGENAFTRIKSEYTELIVVERIKEVYSTLSQEANRVLTPKGLVP</sequence>
<dbReference type="EMBL" id="SNYJ01000012">
    <property type="protein sequence ID" value="TDQ37653.1"/>
    <property type="molecule type" value="Genomic_DNA"/>
</dbReference>
<dbReference type="Pfam" id="PF00534">
    <property type="entry name" value="Glycos_transf_1"/>
    <property type="match status" value="1"/>
</dbReference>
<evidence type="ECO:0000259" key="1">
    <source>
        <dbReference type="Pfam" id="PF00534"/>
    </source>
</evidence>
<accession>A0A4R6TZ87</accession>
<comment type="caution">
    <text evidence="3">The sequence shown here is derived from an EMBL/GenBank/DDBJ whole genome shotgun (WGS) entry which is preliminary data.</text>
</comment>
<gene>
    <name evidence="3" type="ORF">EV213_11213</name>
</gene>
<reference evidence="3 4" key="1">
    <citation type="submission" date="2019-03" db="EMBL/GenBank/DDBJ databases">
        <title>Genomic Encyclopedia of Type Strains, Phase IV (KMG-IV): sequencing the most valuable type-strain genomes for metagenomic binning, comparative biology and taxonomic classification.</title>
        <authorList>
            <person name="Goeker M."/>
        </authorList>
    </citation>
    <scope>NUCLEOTIDE SEQUENCE [LARGE SCALE GENOMIC DNA]</scope>
    <source>
        <strain evidence="3 4">DSM 28697</strain>
    </source>
</reference>
<protein>
    <submittedName>
        <fullName evidence="3">Glycosyltransferase involved in cell wall biosynthesis</fullName>
    </submittedName>
</protein>
<evidence type="ECO:0000259" key="2">
    <source>
        <dbReference type="Pfam" id="PF13477"/>
    </source>
</evidence>
<feature type="domain" description="Glycosyltransferase subfamily 4-like N-terminal" evidence="2">
    <location>
        <begin position="25"/>
        <end position="147"/>
    </location>
</feature>
<keyword evidence="3" id="KW-0808">Transferase</keyword>
<dbReference type="InterPro" id="IPR028098">
    <property type="entry name" value="Glyco_trans_4-like_N"/>
</dbReference>
<keyword evidence="4" id="KW-1185">Reference proteome</keyword>
<proteinExistence type="predicted"/>
<dbReference type="InterPro" id="IPR001296">
    <property type="entry name" value="Glyco_trans_1"/>
</dbReference>